<dbReference type="RefSeq" id="WP_060935968.1">
    <property type="nucleotide sequence ID" value="NZ_KQ960464.1"/>
</dbReference>
<keyword evidence="3" id="KW-1185">Reference proteome</keyword>
<organism evidence="2 3">
    <name type="scientific">Porphyromonas somerae</name>
    <dbReference type="NCBI Taxonomy" id="322095"/>
    <lineage>
        <taxon>Bacteria</taxon>
        <taxon>Pseudomonadati</taxon>
        <taxon>Bacteroidota</taxon>
        <taxon>Bacteroidia</taxon>
        <taxon>Bacteroidales</taxon>
        <taxon>Porphyromonadaceae</taxon>
        <taxon>Porphyromonas</taxon>
    </lineage>
</organism>
<dbReference type="Gene3D" id="2.40.160.60">
    <property type="entry name" value="Outer membrane protein transport protein (OMPP1/FadL/TodX)"/>
    <property type="match status" value="1"/>
</dbReference>
<dbReference type="EMBL" id="LSDK01000131">
    <property type="protein sequence ID" value="KXB73874.1"/>
    <property type="molecule type" value="Genomic_DNA"/>
</dbReference>
<dbReference type="OrthoDB" id="1014835at2"/>
<dbReference type="NCBIfam" id="NF033709">
    <property type="entry name" value="PorV_fam"/>
    <property type="match status" value="1"/>
</dbReference>
<feature type="chain" id="PRO_5007462110" description="Outer membrane insertion signal domain protein" evidence="1">
    <location>
        <begin position="23"/>
        <end position="321"/>
    </location>
</feature>
<evidence type="ECO:0008006" key="4">
    <source>
        <dbReference type="Google" id="ProtNLM"/>
    </source>
</evidence>
<evidence type="ECO:0000256" key="1">
    <source>
        <dbReference type="SAM" id="SignalP"/>
    </source>
</evidence>
<dbReference type="AlphaFoldDB" id="A0A134B1S1"/>
<dbReference type="PATRIC" id="fig|322095.3.peg.1868"/>
<name>A0A134B1S1_9PORP</name>
<dbReference type="Proteomes" id="UP000070224">
    <property type="component" value="Unassembled WGS sequence"/>
</dbReference>
<dbReference type="STRING" id="322095.HMPREF3185_01893"/>
<evidence type="ECO:0000313" key="3">
    <source>
        <dbReference type="Proteomes" id="UP000070224"/>
    </source>
</evidence>
<sequence length="321" mass="33764">MNTKASILLLAAGLCATSTLQAQKIKGTRALPILEYAQSAQTAALGGNHYGESDVSHLYTNPTSLLYGETVLSLGGGLRTLGKVEGFDGTNNLYNASLGICVGRHAFFGGFRYLGGMKYTPIDQNENAKKKMRQLFDYTVDLGYAIRMGVFSAYAKGSYVYTDQGAAASTMVFGGGVFLRSSEEPTATGMNFILGAKVDNLGAKYKQSAKSSSTYAPAYAGAGGEISYGISGEHRLALGAGVDYFFAPSNAASSAIHFGGEYLYHQLVALRAGYQYDTNGAKGVSAGLGLRFKPLALDATYMAPTYSGGKSSLWVTVGLSL</sequence>
<evidence type="ECO:0000313" key="2">
    <source>
        <dbReference type="EMBL" id="KXB73874.1"/>
    </source>
</evidence>
<protein>
    <recommendedName>
        <fullName evidence="4">Outer membrane insertion signal domain protein</fullName>
    </recommendedName>
</protein>
<gene>
    <name evidence="2" type="ORF">HMPREF3185_01893</name>
</gene>
<comment type="caution">
    <text evidence="2">The sequence shown here is derived from an EMBL/GenBank/DDBJ whole genome shotgun (WGS) entry which is preliminary data.</text>
</comment>
<reference evidence="3" key="1">
    <citation type="submission" date="2016-01" db="EMBL/GenBank/DDBJ databases">
        <authorList>
            <person name="Mitreva M."/>
            <person name="Pepin K.H."/>
            <person name="Mihindukulasuriya K.A."/>
            <person name="Fulton R."/>
            <person name="Fronick C."/>
            <person name="O'Laughlin M."/>
            <person name="Miner T."/>
            <person name="Herter B."/>
            <person name="Rosa B.A."/>
            <person name="Cordes M."/>
            <person name="Tomlinson C."/>
            <person name="Wollam A."/>
            <person name="Palsikar V.B."/>
            <person name="Mardis E.R."/>
            <person name="Wilson R.K."/>
        </authorList>
    </citation>
    <scope>NUCLEOTIDE SEQUENCE [LARGE SCALE GENOMIC DNA]</scope>
    <source>
        <strain evidence="3">KA00683</strain>
    </source>
</reference>
<keyword evidence="1" id="KW-0732">Signal</keyword>
<proteinExistence type="predicted"/>
<feature type="signal peptide" evidence="1">
    <location>
        <begin position="1"/>
        <end position="22"/>
    </location>
</feature>
<accession>A0A134B1S1</accession>